<dbReference type="InterPro" id="IPR036582">
    <property type="entry name" value="Mao_N_sf"/>
</dbReference>
<proteinExistence type="predicted"/>
<keyword evidence="4" id="KW-1185">Reference proteome</keyword>
<dbReference type="Pfam" id="PF07833">
    <property type="entry name" value="Cu_amine_oxidN1"/>
    <property type="match status" value="1"/>
</dbReference>
<dbReference type="GO" id="GO:0005737">
    <property type="term" value="C:cytoplasm"/>
    <property type="evidence" value="ECO:0007669"/>
    <property type="project" value="TreeGrafter"/>
</dbReference>
<dbReference type="InterPro" id="IPR051553">
    <property type="entry name" value="Ran_GTPase-activating"/>
</dbReference>
<dbReference type="RefSeq" id="WP_161703791.1">
    <property type="nucleotide sequence ID" value="NZ_JAAAMU010000021.1"/>
</dbReference>
<evidence type="ECO:0000313" key="4">
    <source>
        <dbReference type="Proteomes" id="UP000558113"/>
    </source>
</evidence>
<keyword evidence="1" id="KW-0732">Signal</keyword>
<dbReference type="SUPFAM" id="SSF55383">
    <property type="entry name" value="Copper amine oxidase, domain N"/>
    <property type="match status" value="1"/>
</dbReference>
<comment type="caution">
    <text evidence="3">The sequence shown here is derived from an EMBL/GenBank/DDBJ whole genome shotgun (WGS) entry which is preliminary data.</text>
</comment>
<dbReference type="InterPro" id="IPR012854">
    <property type="entry name" value="Cu_amine_oxidase-like_N"/>
</dbReference>
<name>A0A7X5C3R8_9BACL</name>
<feature type="chain" id="PRO_5038514189" description="Copper amine oxidase-like N-terminal domain-containing protein" evidence="1">
    <location>
        <begin position="27"/>
        <end position="496"/>
    </location>
</feature>
<dbReference type="InterPro" id="IPR000408">
    <property type="entry name" value="Reg_chr_condens"/>
</dbReference>
<feature type="signal peptide" evidence="1">
    <location>
        <begin position="1"/>
        <end position="26"/>
    </location>
</feature>
<dbReference type="SUPFAM" id="SSF50985">
    <property type="entry name" value="RCC1/BLIP-II"/>
    <property type="match status" value="1"/>
</dbReference>
<evidence type="ECO:0000256" key="1">
    <source>
        <dbReference type="SAM" id="SignalP"/>
    </source>
</evidence>
<dbReference type="Gene3D" id="2.130.10.30">
    <property type="entry name" value="Regulator of chromosome condensation 1/beta-lactamase-inhibitor protein II"/>
    <property type="match status" value="2"/>
</dbReference>
<dbReference type="GO" id="GO:0005085">
    <property type="term" value="F:guanyl-nucleotide exchange factor activity"/>
    <property type="evidence" value="ECO:0007669"/>
    <property type="project" value="TreeGrafter"/>
</dbReference>
<dbReference type="PANTHER" id="PTHR45982">
    <property type="entry name" value="REGULATOR OF CHROMOSOME CONDENSATION"/>
    <property type="match status" value="1"/>
</dbReference>
<gene>
    <name evidence="3" type="ORF">GT003_26825</name>
</gene>
<dbReference type="EMBL" id="JAAAMU010000021">
    <property type="protein sequence ID" value="NBC72615.1"/>
    <property type="molecule type" value="Genomic_DNA"/>
</dbReference>
<dbReference type="OrthoDB" id="27389at2"/>
<feature type="domain" description="Copper amine oxidase-like N-terminal" evidence="2">
    <location>
        <begin position="385"/>
        <end position="488"/>
    </location>
</feature>
<dbReference type="InterPro" id="IPR009091">
    <property type="entry name" value="RCC1/BLIP-II"/>
</dbReference>
<evidence type="ECO:0000259" key="2">
    <source>
        <dbReference type="Pfam" id="PF07833"/>
    </source>
</evidence>
<reference evidence="3 4" key="1">
    <citation type="submission" date="2020-01" db="EMBL/GenBank/DDBJ databases">
        <title>Paenibacillus soybeanensis sp. nov. isolated from the nodules of soybean (Glycine max(L.) Merr).</title>
        <authorList>
            <person name="Wang H."/>
        </authorList>
    </citation>
    <scope>NUCLEOTIDE SEQUENCE [LARGE SCALE GENOMIC DNA]</scope>
    <source>
        <strain evidence="3 4">DSM 23054</strain>
    </source>
</reference>
<dbReference type="PANTHER" id="PTHR45982:SF1">
    <property type="entry name" value="REGULATOR OF CHROMOSOME CONDENSATION"/>
    <property type="match status" value="1"/>
</dbReference>
<dbReference type="Proteomes" id="UP000558113">
    <property type="component" value="Unassembled WGS sequence"/>
</dbReference>
<evidence type="ECO:0000313" key="3">
    <source>
        <dbReference type="EMBL" id="NBC72615.1"/>
    </source>
</evidence>
<dbReference type="AlphaFoldDB" id="A0A7X5C3R8"/>
<dbReference type="Pfam" id="PF13540">
    <property type="entry name" value="RCC1_2"/>
    <property type="match status" value="2"/>
</dbReference>
<accession>A0A7X5C3R8</accession>
<organism evidence="3 4">
    <name type="scientific">Paenibacillus sacheonensis</name>
    <dbReference type="NCBI Taxonomy" id="742054"/>
    <lineage>
        <taxon>Bacteria</taxon>
        <taxon>Bacillati</taxon>
        <taxon>Bacillota</taxon>
        <taxon>Bacilli</taxon>
        <taxon>Bacillales</taxon>
        <taxon>Paenibacillaceae</taxon>
        <taxon>Paenibacillus</taxon>
    </lineage>
</organism>
<sequence length="496" mass="51419">MIQLRKRSLVVAVAACLLLFSAASGAAASAETSKEASAPAASGTAFKQILAGTYYSVALRADGTVWTWGRNLWGELGVLKENAVTAIAAPVRLPNLSGMTAISTNGTGMQVGLKKDGTVWEWGSIAGSKSSPRDSELPKQVAGLANVKAAAAFGAGGGIALQGDGKLFAWTHDAAAGGLQLRQVPGAYDWTDMTSGGNIVTALDAQGSVWGIRANQDADGGTSVPTPFRMTGLPAMKQVSGGGSLQYGKLYGVDRKGSAWSWELNPKSLTAGAGTAPATLPVKAVQMHQELRVKEIQGGFYGILLTENGEVCALDKGTTGKSGTVGTLSGIVSIAAGYHHNLALDDKGRIWGWGGDKWYESGSLTSSRDGMLYAPTPIQPAISVYVNGRLLVSPFPARIDNGSVSVPMKAALQALGGTFASNPADNTTKFAYKQKTAVLHPDGSGVRVNDTQEVSLPAIKRGFSGVTMIPAFLLKLLGVQATWDAKLGELRLDGNP</sequence>
<dbReference type="PROSITE" id="PS50012">
    <property type="entry name" value="RCC1_3"/>
    <property type="match status" value="1"/>
</dbReference>
<protein>
    <recommendedName>
        <fullName evidence="2">Copper amine oxidase-like N-terminal domain-containing protein</fullName>
    </recommendedName>
</protein>